<evidence type="ECO:0000259" key="2">
    <source>
        <dbReference type="Pfam" id="PF00535"/>
    </source>
</evidence>
<comment type="caution">
    <text evidence="3">The sequence shown here is derived from an EMBL/GenBank/DDBJ whole genome shotgun (WGS) entry which is preliminary data.</text>
</comment>
<dbReference type="GO" id="GO:0016740">
    <property type="term" value="F:transferase activity"/>
    <property type="evidence" value="ECO:0007669"/>
    <property type="project" value="UniProtKB-KW"/>
</dbReference>
<gene>
    <name evidence="3" type="ORF">EUV02_15360</name>
</gene>
<organism evidence="3 4">
    <name type="scientific">Glacieibacterium arshaanense</name>
    <dbReference type="NCBI Taxonomy" id="2511025"/>
    <lineage>
        <taxon>Bacteria</taxon>
        <taxon>Pseudomonadati</taxon>
        <taxon>Pseudomonadota</taxon>
        <taxon>Alphaproteobacteria</taxon>
        <taxon>Sphingomonadales</taxon>
        <taxon>Sphingosinicellaceae</taxon>
        <taxon>Glacieibacterium</taxon>
    </lineage>
</organism>
<keyword evidence="4" id="KW-1185">Reference proteome</keyword>
<dbReference type="SUPFAM" id="SSF53448">
    <property type="entry name" value="Nucleotide-diphospho-sugar transferases"/>
    <property type="match status" value="1"/>
</dbReference>
<dbReference type="InterPro" id="IPR050834">
    <property type="entry name" value="Glycosyltransf_2"/>
</dbReference>
<feature type="domain" description="Glycosyltransferase 2-like" evidence="2">
    <location>
        <begin position="119"/>
        <end position="249"/>
    </location>
</feature>
<proteinExistence type="predicted"/>
<keyword evidence="3" id="KW-0808">Transferase</keyword>
<dbReference type="InterPro" id="IPR001173">
    <property type="entry name" value="Glyco_trans_2-like"/>
</dbReference>
<feature type="region of interest" description="Disordered" evidence="1">
    <location>
        <begin position="67"/>
        <end position="101"/>
    </location>
</feature>
<name>A0A4Y9EJZ3_9SPHN</name>
<dbReference type="PANTHER" id="PTHR43685">
    <property type="entry name" value="GLYCOSYLTRANSFERASE"/>
    <property type="match status" value="1"/>
</dbReference>
<accession>A0A4Y9EJZ3</accession>
<sequence>MGHRHAAPRVHACRRPGGCAGVRAEELFGSATHQCRLGQRRDDCRTRGNRRRCRRLQGRADVRYQPPRRHAAQADGRVEARGHGLEPAHRSARRPGRRLCPPPARCGSAFRGSSRLKISVITVAYNAAATIADTLRSVAAQAYPHVEHLVIDGASTDDTAALVAAHGRPGTIFHSAPDDGLYDAMNKGIAAATGDVIGFLNADDYFCRRDAVSLIAAAAAANPEAAAVSGAVAIVDAAQPDRIRRAYAPTFAPWMLRFAHMPPHPGFYARRSVFDRLGGFDPALAIGADFEWMLRFFHDAKLCAAPITPTLVTLRDGGVSNSGLASRRTINTEALASLRRHGIASAPPVIWSKYLIKALQYVIPPVQWPAPAAVRWPA</sequence>
<dbReference type="EMBL" id="SIHO01000004">
    <property type="protein sequence ID" value="TFU00422.1"/>
    <property type="molecule type" value="Genomic_DNA"/>
</dbReference>
<dbReference type="OrthoDB" id="9813349at2"/>
<protein>
    <submittedName>
        <fullName evidence="3">Glycosyltransferase</fullName>
    </submittedName>
</protein>
<evidence type="ECO:0000313" key="4">
    <source>
        <dbReference type="Proteomes" id="UP000297737"/>
    </source>
</evidence>
<dbReference type="CDD" id="cd06433">
    <property type="entry name" value="GT_2_WfgS_like"/>
    <property type="match status" value="1"/>
</dbReference>
<evidence type="ECO:0000313" key="3">
    <source>
        <dbReference type="EMBL" id="TFU00422.1"/>
    </source>
</evidence>
<dbReference type="Pfam" id="PF00535">
    <property type="entry name" value="Glycos_transf_2"/>
    <property type="match status" value="1"/>
</dbReference>
<evidence type="ECO:0000256" key="1">
    <source>
        <dbReference type="SAM" id="MobiDB-lite"/>
    </source>
</evidence>
<reference evidence="3 4" key="1">
    <citation type="submission" date="2019-02" db="EMBL/GenBank/DDBJ databases">
        <title>Polymorphobacter sp. isolated from the lake at the Tibet of China.</title>
        <authorList>
            <person name="Li A."/>
        </authorList>
    </citation>
    <scope>NUCLEOTIDE SEQUENCE [LARGE SCALE GENOMIC DNA]</scope>
    <source>
        <strain evidence="3 4">DJ1R-1</strain>
    </source>
</reference>
<dbReference type="PANTHER" id="PTHR43685:SF2">
    <property type="entry name" value="GLYCOSYLTRANSFERASE 2-LIKE DOMAIN-CONTAINING PROTEIN"/>
    <property type="match status" value="1"/>
</dbReference>
<dbReference type="AlphaFoldDB" id="A0A4Y9EJZ3"/>
<dbReference type="Gene3D" id="3.90.550.10">
    <property type="entry name" value="Spore Coat Polysaccharide Biosynthesis Protein SpsA, Chain A"/>
    <property type="match status" value="1"/>
</dbReference>
<dbReference type="Proteomes" id="UP000297737">
    <property type="component" value="Unassembled WGS sequence"/>
</dbReference>
<dbReference type="InterPro" id="IPR029044">
    <property type="entry name" value="Nucleotide-diphossugar_trans"/>
</dbReference>
<feature type="compositionally biased region" description="Basic and acidic residues" evidence="1">
    <location>
        <begin position="76"/>
        <end position="89"/>
    </location>
</feature>